<dbReference type="PANTHER" id="PTHR34819">
    <property type="entry name" value="LARGE CYSTEINE-RICH PERIPLASMIC PROTEIN OMCB"/>
    <property type="match status" value="1"/>
</dbReference>
<sequence length="1002" mass="102236">MKKLPINKLASACATALLTSGLLLHVSPVMAATAAGTQIKNLATVTYEDASGNTYSAQSNEAIITVKQIYSAEIGSDTTKTAAAGQVVYSQHTLTNTGNGEDTYTFTATNAAGDILEAASALKVYIDSNGNGLVDAGELEVTTLTLTAGQKVELVMAVAVPNTAKANDTLGAILTATSSNGTVKDITDTAGGRDANAVLGTNHTWITVSTDAVLNYTKSAVLDTSDPALHKITYTLTVSNTGNATATDVKLYDAIPTGMDFVANSITKSGLITANGDIEPVYNATLNETTIGIDLNKDTVMGTVEGIYAKDASLVSGATISMSFTASYDPTVFNNNAIVGSAGDIITNTAFLTANPGGTGGSVTVPSNPTKTVLPQLFGVKSTDTGENANDSVNNGKDDNTADDVQLVSSAPSGSTVLFNVKVTNQGTGRDTFELGTSSSSFPSGTVFTFWNADGTVQLVDTNGKGSLDTGMLEVGATTTIMVKAQLPAGATTGGLATVTATSAGDPAATPKTDTTKLQLLSVTAPGVDLYDDSANAGSSANEDGLGASPYNINNATADAGNRLALAGVVGGTVNIPLNIDNGSGSADSFQLSVGSVWNDTTKTMGALPTGWSALFYKADSSGNPTGSPITSTSLLPAMSTGNKYVAVVTIPNNPAYAPADYFADNNGDGVAERMLANRDTDGDQPIFIRIKSDLSGANDIMLDAIDVASLPQVTLTPPGNNQIQPGGSVDYSNTLENSGNTAETLELTATNKLSDNNWGNTVKVSVDTDGNGTPDATKTLSELVDGDKIAGVDKEGNTVWIPVTGTTDGKPDVTLQPGEKIDLTPTVYAPSNAAPGTTDVLTITATNTGTGPNATVNDASSVVLGQVRLQKTVAYDQLCDGAADGAFEASLTAKVAPGECAIWQIQAENQGDALAKNVVIRDTVPAYSNYKLESMKYSLGTAAFTDLSDSTVDTGEIDVSGGVTGNAISFYVGASADPANKKGGDLEPGNKATVQFSTKVQ</sequence>
<proteinExistence type="predicted"/>
<dbReference type="Pfam" id="PF01345">
    <property type="entry name" value="DUF11"/>
    <property type="match status" value="1"/>
</dbReference>
<feature type="signal peptide" evidence="2">
    <location>
        <begin position="1"/>
        <end position="31"/>
    </location>
</feature>
<dbReference type="RefSeq" id="WP_308897270.1">
    <property type="nucleotide sequence ID" value="NZ_CP133218.1"/>
</dbReference>
<dbReference type="InterPro" id="IPR047589">
    <property type="entry name" value="DUF11_rpt"/>
</dbReference>
<dbReference type="NCBIfam" id="TIGR01451">
    <property type="entry name" value="B_ant_repeat"/>
    <property type="match status" value="1"/>
</dbReference>
<dbReference type="PROSITE" id="PS00018">
    <property type="entry name" value="EF_HAND_1"/>
    <property type="match status" value="1"/>
</dbReference>
<keyword evidence="5" id="KW-1185">Reference proteome</keyword>
<gene>
    <name evidence="4" type="ORF">RCF98_07620</name>
</gene>
<dbReference type="InterPro" id="IPR001434">
    <property type="entry name" value="OmcB-like_DUF11"/>
</dbReference>
<keyword evidence="2" id="KW-0732">Signal</keyword>
<accession>A0ABY9MUK8</accession>
<protein>
    <submittedName>
        <fullName evidence="4">DUF11 domain-containing protein</fullName>
    </submittedName>
</protein>
<dbReference type="InterPro" id="IPR051172">
    <property type="entry name" value="Chlamydia_OmcB"/>
</dbReference>
<evidence type="ECO:0000259" key="3">
    <source>
        <dbReference type="Pfam" id="PF01345"/>
    </source>
</evidence>
<dbReference type="Proteomes" id="UP001236657">
    <property type="component" value="Chromosome"/>
</dbReference>
<feature type="region of interest" description="Disordered" evidence="1">
    <location>
        <begin position="381"/>
        <end position="402"/>
    </location>
</feature>
<evidence type="ECO:0000313" key="4">
    <source>
        <dbReference type="EMBL" id="WML92203.1"/>
    </source>
</evidence>
<feature type="domain" description="DUF11" evidence="3">
    <location>
        <begin position="228"/>
        <end position="337"/>
    </location>
</feature>
<organism evidence="4 5">
    <name type="scientific">Thiothrix lacustris</name>
    <dbReference type="NCBI Taxonomy" id="525917"/>
    <lineage>
        <taxon>Bacteria</taxon>
        <taxon>Pseudomonadati</taxon>
        <taxon>Pseudomonadota</taxon>
        <taxon>Gammaproteobacteria</taxon>
        <taxon>Thiotrichales</taxon>
        <taxon>Thiotrichaceae</taxon>
        <taxon>Thiothrix</taxon>
    </lineage>
</organism>
<feature type="chain" id="PRO_5045819779" evidence="2">
    <location>
        <begin position="32"/>
        <end position="1002"/>
    </location>
</feature>
<evidence type="ECO:0000256" key="1">
    <source>
        <dbReference type="SAM" id="MobiDB-lite"/>
    </source>
</evidence>
<evidence type="ECO:0000313" key="5">
    <source>
        <dbReference type="Proteomes" id="UP001236657"/>
    </source>
</evidence>
<dbReference type="InterPro" id="IPR018247">
    <property type="entry name" value="EF_Hand_1_Ca_BS"/>
</dbReference>
<dbReference type="PANTHER" id="PTHR34819:SF3">
    <property type="entry name" value="CELL SURFACE PROTEIN"/>
    <property type="match status" value="1"/>
</dbReference>
<name>A0ABY9MUK8_9GAMM</name>
<evidence type="ECO:0000256" key="2">
    <source>
        <dbReference type="SAM" id="SignalP"/>
    </source>
</evidence>
<reference evidence="4 5" key="1">
    <citation type="submission" date="2023-08" db="EMBL/GenBank/DDBJ databases">
        <title>New molecular markers tilS and rpoB for phylogenetic and monitoring studies of the genus Thiothrix biodiversity.</title>
        <authorList>
            <person name="Ravin N.V."/>
            <person name="Smolyakov D."/>
            <person name="Markov N.D."/>
            <person name="Beletsky A.V."/>
            <person name="Mardanov A.V."/>
            <person name="Rudenko T.S."/>
            <person name="Grabovich M.Y."/>
        </authorList>
    </citation>
    <scope>NUCLEOTIDE SEQUENCE [LARGE SCALE GENOMIC DNA]</scope>
    <source>
        <strain evidence="4 5">MK1</strain>
    </source>
</reference>
<feature type="compositionally biased region" description="Polar residues" evidence="1">
    <location>
        <begin position="382"/>
        <end position="395"/>
    </location>
</feature>
<dbReference type="EMBL" id="CP133218">
    <property type="protein sequence ID" value="WML92203.1"/>
    <property type="molecule type" value="Genomic_DNA"/>
</dbReference>